<dbReference type="RefSeq" id="WP_120185392.1">
    <property type="nucleotide sequence ID" value="NZ_AP018933.1"/>
</dbReference>
<sequence>MRLSFCLVPVTIAAMLAGCAQSSLVDNVASSNKRLDPWLPPLPTPVPSFRANDWAIQPQPAAPVAQRVQPAPVAAPVAAPVVVPPPAAPVAVAALTSEPVKWMRQANNCENNERCAEVSVEYPRFPQDQELTGAIERQLGAVLTGLTQPQLIQPAVSSASYTVEASVERYLTDSYSEGFVELSADVLRADAQVAVLSVNGTLHRAARDVSETQYLLFDRTQKRLVDPSELAQSGTLSHHVAQLLRDGAPSENLSRAAGALLSEDAIAGGE</sequence>
<dbReference type="PROSITE" id="PS51257">
    <property type="entry name" value="PROKAR_LIPOPROTEIN"/>
    <property type="match status" value="1"/>
</dbReference>
<protein>
    <submittedName>
        <fullName evidence="2">Signal transduction histidine kinase</fullName>
    </submittedName>
</protein>
<gene>
    <name evidence="2" type="ORF">ZBT109_2683</name>
</gene>
<feature type="signal peptide" evidence="1">
    <location>
        <begin position="1"/>
        <end position="25"/>
    </location>
</feature>
<dbReference type="GO" id="GO:0016301">
    <property type="term" value="F:kinase activity"/>
    <property type="evidence" value="ECO:0007669"/>
    <property type="project" value="UniProtKB-KW"/>
</dbReference>
<organism evidence="2 3">
    <name type="scientific">Zymobacter palmae</name>
    <dbReference type="NCBI Taxonomy" id="33074"/>
    <lineage>
        <taxon>Bacteria</taxon>
        <taxon>Pseudomonadati</taxon>
        <taxon>Pseudomonadota</taxon>
        <taxon>Gammaproteobacteria</taxon>
        <taxon>Oceanospirillales</taxon>
        <taxon>Halomonadaceae</taxon>
        <taxon>Zymobacter group</taxon>
        <taxon>Zymobacter</taxon>
    </lineage>
</organism>
<proteinExistence type="predicted"/>
<keyword evidence="1" id="KW-0732">Signal</keyword>
<evidence type="ECO:0000313" key="2">
    <source>
        <dbReference type="EMBL" id="BBG31408.1"/>
    </source>
</evidence>
<dbReference type="Gene3D" id="3.30.565.40">
    <property type="entry name" value="Fervidobacterium nodosum Rt17-B1 like"/>
    <property type="match status" value="1"/>
</dbReference>
<dbReference type="AlphaFoldDB" id="A0A348HIF6"/>
<accession>A0A348HIF6</accession>
<dbReference type="EMBL" id="AP018933">
    <property type="protein sequence ID" value="BBG31408.1"/>
    <property type="molecule type" value="Genomic_DNA"/>
</dbReference>
<evidence type="ECO:0000256" key="1">
    <source>
        <dbReference type="SAM" id="SignalP"/>
    </source>
</evidence>
<reference evidence="2 3" key="1">
    <citation type="submission" date="2018-09" db="EMBL/GenBank/DDBJ databases">
        <title>Zymobacter palmae IAM14233 (=T109) whole genome analysis.</title>
        <authorList>
            <person name="Yanase H."/>
        </authorList>
    </citation>
    <scope>NUCLEOTIDE SEQUENCE [LARGE SCALE GENOMIC DNA]</scope>
    <source>
        <strain evidence="2 3">IAM14233</strain>
    </source>
</reference>
<dbReference type="STRING" id="1123510.GCA_000620025_00035"/>
<keyword evidence="2" id="KW-0418">Kinase</keyword>
<name>A0A348HIF6_9GAMM</name>
<feature type="chain" id="PRO_5016725240" evidence="1">
    <location>
        <begin position="26"/>
        <end position="270"/>
    </location>
</feature>
<dbReference type="Proteomes" id="UP000267342">
    <property type="component" value="Chromosome"/>
</dbReference>
<keyword evidence="3" id="KW-1185">Reference proteome</keyword>
<evidence type="ECO:0000313" key="3">
    <source>
        <dbReference type="Proteomes" id="UP000267342"/>
    </source>
</evidence>
<keyword evidence="2" id="KW-0808">Transferase</keyword>
<dbReference type="KEGG" id="zpl:ZBT109_2683"/>